<proteinExistence type="inferred from homology"/>
<protein>
    <recommendedName>
        <fullName evidence="5">ADP-ribosylglycohydrolase</fullName>
    </recommendedName>
</protein>
<keyword evidence="2" id="KW-0378">Hydrolase</keyword>
<reference evidence="3 4" key="1">
    <citation type="journal article" date="2024" name="Int. J. Syst. Evol. Microbiol.">
        <title>Lacrimispora brassicae sp. nov. isolated from fermented cabbage, and proposal of Clostridium indicum Gundawar et al. 2019 and Clostridium methoxybenzovorans Mechichi et al. 1999 as heterotypic synonyms of Lacrimispora amygdalina (Parshina et al. 2003) Haas and Blanchard 2020 and Lacrimispora indolis (McClung and McCoy 1957) Haas and Blanchard 2020, respectively.</title>
        <authorList>
            <person name="Kobayashi H."/>
            <person name="Tanizawa Y."/>
            <person name="Sakamoto M."/>
            <person name="Ohkuma M."/>
            <person name="Tohno M."/>
        </authorList>
    </citation>
    <scope>NUCLEOTIDE SEQUENCE [LARGE SCALE GENOMIC DNA]</scope>
    <source>
        <strain evidence="3 4">DSM 12857</strain>
    </source>
</reference>
<keyword evidence="4" id="KW-1185">Reference proteome</keyword>
<dbReference type="InterPro" id="IPR036705">
    <property type="entry name" value="Ribosyl_crysJ1_sf"/>
</dbReference>
<organism evidence="3 4">
    <name type="scientific">Lacrimispora amygdalina</name>
    <dbReference type="NCBI Taxonomy" id="253257"/>
    <lineage>
        <taxon>Bacteria</taxon>
        <taxon>Bacillati</taxon>
        <taxon>Bacillota</taxon>
        <taxon>Clostridia</taxon>
        <taxon>Lachnospirales</taxon>
        <taxon>Lachnospiraceae</taxon>
        <taxon>Lacrimispora</taxon>
    </lineage>
</organism>
<accession>A0ABQ5M9J7</accession>
<dbReference type="PANTHER" id="PTHR16222">
    <property type="entry name" value="ADP-RIBOSYLGLYCOHYDROLASE"/>
    <property type="match status" value="1"/>
</dbReference>
<evidence type="ECO:0000256" key="2">
    <source>
        <dbReference type="ARBA" id="ARBA00022801"/>
    </source>
</evidence>
<dbReference type="Pfam" id="PF20118">
    <property type="entry name" value="DUF6508"/>
    <property type="match status" value="1"/>
</dbReference>
<sequence>MRNHIFDGIMGLCVADVLGVPVEFNSREKLKVNPVTDMRAYGTHNQPYGTWSDDTSMTLCLLDSLYCGLDYQDVMEKFKAWLTEGKYTPHGEVFDVGVGTRQAIMRYVSGVAPLQCGGVGERDNGNGSLMRILPLLFYIQSLYGTDFQDVDEAFDMIHQASALTHAHKRSQIACGIYLSVASMLIGNMNLSIAVELGIYKAFEYYKGKPEYEAEISHYHRLSDKNFGEINEVEIRSSGYVVDTLEAAIWCLINTKTYKDCVLKAVNLGDDTDTVAAVAGGLAGLYYGSENIPIEWTAKIVRKDYIEELSERLHRSLTKRSIDKLLAFIPYFENVNEKNACSWGGGEKLGENHFSMPYPIYEQTLEDFIQAVYSSNLICYNYLEVIEKNGLHGTEEMNTAIEESDLELTLAILTGYIRQERFCDGLWESAVKDKTFLKILRRLERLMSAA</sequence>
<dbReference type="InterPro" id="IPR045425">
    <property type="entry name" value="DUF6508"/>
</dbReference>
<dbReference type="Gene3D" id="1.10.4080.10">
    <property type="entry name" value="ADP-ribosylation/Crystallin J1"/>
    <property type="match status" value="1"/>
</dbReference>
<evidence type="ECO:0008006" key="5">
    <source>
        <dbReference type="Google" id="ProtNLM"/>
    </source>
</evidence>
<dbReference type="InterPro" id="IPR050792">
    <property type="entry name" value="ADP-ribosylglycohydrolase"/>
</dbReference>
<comment type="similarity">
    <text evidence="1">Belongs to the ADP-ribosylglycohydrolase family.</text>
</comment>
<dbReference type="RefSeq" id="WP_346065870.1">
    <property type="nucleotide sequence ID" value="NZ_BRPJ01000074.1"/>
</dbReference>
<dbReference type="Proteomes" id="UP001419084">
    <property type="component" value="Unassembled WGS sequence"/>
</dbReference>
<dbReference type="Pfam" id="PF03747">
    <property type="entry name" value="ADP_ribosyl_GH"/>
    <property type="match status" value="1"/>
</dbReference>
<evidence type="ECO:0000313" key="3">
    <source>
        <dbReference type="EMBL" id="GLB31641.1"/>
    </source>
</evidence>
<gene>
    <name evidence="3" type="ORF">LAD12857_35640</name>
</gene>
<dbReference type="EMBL" id="BRPJ01000074">
    <property type="protein sequence ID" value="GLB31641.1"/>
    <property type="molecule type" value="Genomic_DNA"/>
</dbReference>
<dbReference type="InterPro" id="IPR005502">
    <property type="entry name" value="Ribosyl_crysJ1"/>
</dbReference>
<dbReference type="PANTHER" id="PTHR16222:SF24">
    <property type="entry name" value="ADP-RIBOSYLHYDROLASE ARH3"/>
    <property type="match status" value="1"/>
</dbReference>
<comment type="caution">
    <text evidence="3">The sequence shown here is derived from an EMBL/GenBank/DDBJ whole genome shotgun (WGS) entry which is preliminary data.</text>
</comment>
<evidence type="ECO:0000256" key="1">
    <source>
        <dbReference type="ARBA" id="ARBA00010702"/>
    </source>
</evidence>
<evidence type="ECO:0000313" key="4">
    <source>
        <dbReference type="Proteomes" id="UP001419084"/>
    </source>
</evidence>
<name>A0ABQ5M9J7_9FIRM</name>
<dbReference type="SUPFAM" id="SSF101478">
    <property type="entry name" value="ADP-ribosylglycohydrolase"/>
    <property type="match status" value="1"/>
</dbReference>